<dbReference type="Proteomes" id="UP000057158">
    <property type="component" value="Chromosome"/>
</dbReference>
<sequence length="229" mass="26278">MMRVVGLAAFICLLLLGCNDPKMDRLFPKAQLVGRAENLTVEIDKPKTGKMVQGGMFINVNVLLPPDVKNEQIRPTELYVLKKLKEKYPECEWFRIRFSDDSRMLEAGHCLGRVEYREGKLELYGGVITEKDINESGDKIWPPTEADKRIAYEFHTINRLYEQNRSIKIRELQSAGRWAEVSDLGPIDPVTDSVVFSQVAKNLGLTVEEVSKRVGNVYKCYMMTEFRKL</sequence>
<evidence type="ECO:0008006" key="3">
    <source>
        <dbReference type="Google" id="ProtNLM"/>
    </source>
</evidence>
<reference evidence="1 2" key="1">
    <citation type="submission" date="2015-07" db="EMBL/GenBank/DDBJ databases">
        <title>Isolation and Genomic Characterization of a Novel Halophilic Metal-Reducing Deltaproteobacterium from the Deep Subsurface.</title>
        <authorList>
            <person name="Badalamenti J.P."/>
            <person name="Summers Z.M."/>
            <person name="Gralnick J.A."/>
            <person name="Bond D.R."/>
        </authorList>
    </citation>
    <scope>NUCLEOTIDE SEQUENCE [LARGE SCALE GENOMIC DNA]</scope>
    <source>
        <strain evidence="1 2">WTL</strain>
    </source>
</reference>
<gene>
    <name evidence="1" type="ORF">DSOUD_0830</name>
</gene>
<dbReference type="RefSeq" id="WP_053549810.1">
    <property type="nucleotide sequence ID" value="NZ_CP010802.1"/>
</dbReference>
<dbReference type="KEGG" id="des:DSOUD_0830"/>
<accession>A0A0M4D7T4</accession>
<dbReference type="PATRIC" id="fig|1603606.3.peg.913"/>
<dbReference type="EMBL" id="CP010802">
    <property type="protein sequence ID" value="ALC15617.1"/>
    <property type="molecule type" value="Genomic_DNA"/>
</dbReference>
<evidence type="ECO:0000313" key="2">
    <source>
        <dbReference type="Proteomes" id="UP000057158"/>
    </source>
</evidence>
<name>A0A0M4D7T4_9BACT</name>
<organism evidence="1 2">
    <name type="scientific">Desulfuromonas soudanensis</name>
    <dbReference type="NCBI Taxonomy" id="1603606"/>
    <lineage>
        <taxon>Bacteria</taxon>
        <taxon>Pseudomonadati</taxon>
        <taxon>Thermodesulfobacteriota</taxon>
        <taxon>Desulfuromonadia</taxon>
        <taxon>Desulfuromonadales</taxon>
        <taxon>Desulfuromonadaceae</taxon>
        <taxon>Desulfuromonas</taxon>
    </lineage>
</organism>
<evidence type="ECO:0000313" key="1">
    <source>
        <dbReference type="EMBL" id="ALC15617.1"/>
    </source>
</evidence>
<dbReference type="STRING" id="1603606.DSOUD_0830"/>
<keyword evidence="2" id="KW-1185">Reference proteome</keyword>
<proteinExistence type="predicted"/>
<protein>
    <recommendedName>
        <fullName evidence="3">Lipoprotein</fullName>
    </recommendedName>
</protein>
<dbReference type="AlphaFoldDB" id="A0A0M4D7T4"/>
<dbReference type="PROSITE" id="PS51257">
    <property type="entry name" value="PROKAR_LIPOPROTEIN"/>
    <property type="match status" value="1"/>
</dbReference>